<feature type="domain" description="Glycosyl transferase family 1" evidence="1">
    <location>
        <begin position="187"/>
        <end position="353"/>
    </location>
</feature>
<dbReference type="AlphaFoldDB" id="A8F4J1"/>
<organism evidence="3 4">
    <name type="scientific">Pseudothermotoga lettingae (strain ATCC BAA-301 / DSM 14385 / NBRC 107922 / TMO)</name>
    <name type="common">Thermotoga lettingae</name>
    <dbReference type="NCBI Taxonomy" id="416591"/>
    <lineage>
        <taxon>Bacteria</taxon>
        <taxon>Thermotogati</taxon>
        <taxon>Thermotogota</taxon>
        <taxon>Thermotogae</taxon>
        <taxon>Thermotogales</taxon>
        <taxon>Thermotogaceae</taxon>
        <taxon>Pseudothermotoga</taxon>
    </lineage>
</organism>
<accession>A8F4J1</accession>
<name>A8F4J1_PSELT</name>
<dbReference type="PANTHER" id="PTHR45947">
    <property type="entry name" value="SULFOQUINOVOSYL TRANSFERASE SQD2"/>
    <property type="match status" value="1"/>
</dbReference>
<dbReference type="Proteomes" id="UP000002016">
    <property type="component" value="Chromosome"/>
</dbReference>
<reference evidence="3 4" key="2">
    <citation type="journal article" date="2009" name="Proc. Natl. Acad. Sci. U.S.A.">
        <title>On the chimeric nature, thermophilic origin, and phylogenetic placement of the Thermotogales.</title>
        <authorList>
            <person name="Zhaxybayeva O."/>
            <person name="Swithers K.S."/>
            <person name="Lapierre P."/>
            <person name="Fournier G.P."/>
            <person name="Bickhart D.M."/>
            <person name="DeBoy R.T."/>
            <person name="Nelson K.E."/>
            <person name="Nesbo C.L."/>
            <person name="Doolittle W.F."/>
            <person name="Gogarten J.P."/>
            <person name="Noll K.M."/>
        </authorList>
    </citation>
    <scope>NUCLEOTIDE SEQUENCE [LARGE SCALE GENOMIC DNA]</scope>
    <source>
        <strain evidence="4">ATCC BAA-301 / DSM 14385 / NBRC 107922 / TMO</strain>
    </source>
</reference>
<dbReference type="HOGENOM" id="CLU_009583_2_0_0"/>
<dbReference type="eggNOG" id="COG0438">
    <property type="taxonomic scope" value="Bacteria"/>
</dbReference>
<dbReference type="InterPro" id="IPR028098">
    <property type="entry name" value="Glyco_trans_4-like_N"/>
</dbReference>
<dbReference type="InterPro" id="IPR001296">
    <property type="entry name" value="Glyco_trans_1"/>
</dbReference>
<dbReference type="RefSeq" id="WP_012002556.1">
    <property type="nucleotide sequence ID" value="NC_009828.1"/>
</dbReference>
<dbReference type="SUPFAM" id="SSF53756">
    <property type="entry name" value="UDP-Glycosyltransferase/glycogen phosphorylase"/>
    <property type="match status" value="1"/>
</dbReference>
<dbReference type="PANTHER" id="PTHR45947:SF3">
    <property type="entry name" value="SULFOQUINOVOSYL TRANSFERASE SQD2"/>
    <property type="match status" value="1"/>
</dbReference>
<evidence type="ECO:0000313" key="3">
    <source>
        <dbReference type="EMBL" id="ABV33075.1"/>
    </source>
</evidence>
<dbReference type="CAZy" id="GT4">
    <property type="family name" value="Glycosyltransferase Family 4"/>
</dbReference>
<dbReference type="CDD" id="cd03817">
    <property type="entry name" value="GT4_UGDG-like"/>
    <property type="match status" value="1"/>
</dbReference>
<keyword evidence="4" id="KW-1185">Reference proteome</keyword>
<keyword evidence="3" id="KW-0808">Transferase</keyword>
<dbReference type="GO" id="GO:0016757">
    <property type="term" value="F:glycosyltransferase activity"/>
    <property type="evidence" value="ECO:0007669"/>
    <property type="project" value="InterPro"/>
</dbReference>
<evidence type="ECO:0000259" key="2">
    <source>
        <dbReference type="Pfam" id="PF13439"/>
    </source>
</evidence>
<protein>
    <submittedName>
        <fullName evidence="3">Glycosyl transferase group 1</fullName>
    </submittedName>
</protein>
<evidence type="ECO:0000313" key="4">
    <source>
        <dbReference type="Proteomes" id="UP000002016"/>
    </source>
</evidence>
<dbReference type="STRING" id="416591.Tlet_0508"/>
<evidence type="ECO:0000259" key="1">
    <source>
        <dbReference type="Pfam" id="PF00534"/>
    </source>
</evidence>
<dbReference type="EMBL" id="CP000812">
    <property type="protein sequence ID" value="ABV33075.1"/>
    <property type="molecule type" value="Genomic_DNA"/>
</dbReference>
<proteinExistence type="predicted"/>
<reference evidence="3 4" key="1">
    <citation type="submission" date="2007-08" db="EMBL/GenBank/DDBJ databases">
        <title>Complete sequence of Thermotoga lettingae TMO.</title>
        <authorList>
            <consortium name="US DOE Joint Genome Institute"/>
            <person name="Copeland A."/>
            <person name="Lucas S."/>
            <person name="Lapidus A."/>
            <person name="Barry K."/>
            <person name="Glavina del Rio T."/>
            <person name="Dalin E."/>
            <person name="Tice H."/>
            <person name="Pitluck S."/>
            <person name="Foster B."/>
            <person name="Bruce D."/>
            <person name="Schmutz J."/>
            <person name="Larimer F."/>
            <person name="Land M."/>
            <person name="Hauser L."/>
            <person name="Kyrpides N."/>
            <person name="Mikhailova N."/>
            <person name="Nelson K."/>
            <person name="Gogarten J.P."/>
            <person name="Noll K."/>
            <person name="Richardson P."/>
        </authorList>
    </citation>
    <scope>NUCLEOTIDE SEQUENCE [LARGE SCALE GENOMIC DNA]</scope>
    <source>
        <strain evidence="4">ATCC BAA-301 / DSM 14385 / NBRC 107922 / TMO</strain>
    </source>
</reference>
<feature type="domain" description="Glycosyltransferase subfamily 4-like N-terminal" evidence="2">
    <location>
        <begin position="15"/>
        <end position="178"/>
    </location>
</feature>
<dbReference type="KEGG" id="tle:Tlet_0508"/>
<dbReference type="Pfam" id="PF00534">
    <property type="entry name" value="Glycos_transf_1"/>
    <property type="match status" value="1"/>
</dbReference>
<dbReference type="Gene3D" id="3.40.50.2000">
    <property type="entry name" value="Glycogen Phosphorylase B"/>
    <property type="match status" value="2"/>
</dbReference>
<sequence>MKIAMFTDSYLPQTNGVATSVYLYKRALERMGHEVYIVSPIGPKDETVLVLGGIQFKWEKNHIIPSSGRILPIIDFVKKKQIDVIHSHAPFALGFRALIVQRRLFLPHVHTYHTLLVEYRHYIPRPLTPSAKSVEEFSSWFCNMTNQVIAPTEKIKLELLRYGVTKPVHVVPTGIDVELFEKPNDFDIKKRHSIQPKSKVLLFVGRLAKEKNVTFILRVFKILLEKNYDVHLIVVGDGPERNALQQLAKDIKVDHRVIFTGYMPRTELANYYRQADLFVFGSQTETQGLVVLEALAASTPVVAVAKMGIADVLKEGKGALLTKEASTTEFVEKVEQILSDEGLAEKLRLEGKKYILHYWSIDSKAKLIEKIYETAVEEGACFSDFKSNIWLELMVEKMRGISAKIFESTSNGGARRAAIKRAVRTHRR</sequence>
<dbReference type="OrthoDB" id="9802525at2"/>
<dbReference type="InterPro" id="IPR050194">
    <property type="entry name" value="Glycosyltransferase_grp1"/>
</dbReference>
<dbReference type="Pfam" id="PF13439">
    <property type="entry name" value="Glyco_transf_4"/>
    <property type="match status" value="1"/>
</dbReference>
<gene>
    <name evidence="3" type="ordered locus">Tlet_0508</name>
</gene>